<organism evidence="2 3">
    <name type="scientific">Candidatus Cardinium hertigii</name>
    <dbReference type="NCBI Taxonomy" id="247481"/>
    <lineage>
        <taxon>Bacteria</taxon>
        <taxon>Pseudomonadati</taxon>
        <taxon>Bacteroidota</taxon>
        <taxon>Cytophagia</taxon>
        <taxon>Cytophagales</taxon>
        <taxon>Amoebophilaceae</taxon>
        <taxon>Candidatus Cardinium</taxon>
    </lineage>
</organism>
<evidence type="ECO:0000313" key="2">
    <source>
        <dbReference type="EMBL" id="AWN81824.1"/>
    </source>
</evidence>
<dbReference type="InterPro" id="IPR036113">
    <property type="entry name" value="Asp/Glu-ADT_sf_sub_c"/>
</dbReference>
<evidence type="ECO:0000256" key="1">
    <source>
        <dbReference type="ARBA" id="ARBA00014426"/>
    </source>
</evidence>
<proteinExistence type="predicted"/>
<dbReference type="KEGG" id="cher:DK880_00503"/>
<protein>
    <recommendedName>
        <fullName evidence="1">Glutamyl-tRNA(Gln) amidotransferase subunit C</fullName>
    </recommendedName>
</protein>
<dbReference type="RefSeq" id="WP_109997247.1">
    <property type="nucleotide sequence ID" value="NZ_CP029619.1"/>
</dbReference>
<keyword evidence="2" id="KW-0436">Ligase</keyword>
<dbReference type="Pfam" id="PF02686">
    <property type="entry name" value="GatC"/>
    <property type="match status" value="1"/>
</dbReference>
<sequence>MDLELYCNKIRNTIHNIAAPLSFFKFIDIMLIDHTLLDKLAYLARLEIRPHERASMLRDLNEVVAWVEQLNELDDLLLQQDYNAEVGPPVLAQANDLRRDEAAQVLSHEAALALAPDKDANYFRIPAVRT</sequence>
<dbReference type="OrthoDB" id="9813938at2"/>
<dbReference type="GO" id="GO:0016740">
    <property type="term" value="F:transferase activity"/>
    <property type="evidence" value="ECO:0007669"/>
    <property type="project" value="UniProtKB-KW"/>
</dbReference>
<dbReference type="AlphaFoldDB" id="A0A2Z3LHB1"/>
<accession>A0A2Z3LHB1</accession>
<dbReference type="EMBL" id="CP029619">
    <property type="protein sequence ID" value="AWN81824.1"/>
    <property type="molecule type" value="Genomic_DNA"/>
</dbReference>
<keyword evidence="2" id="KW-0808">Transferase</keyword>
<keyword evidence="3" id="KW-1185">Reference proteome</keyword>
<dbReference type="GO" id="GO:0006450">
    <property type="term" value="P:regulation of translational fidelity"/>
    <property type="evidence" value="ECO:0007669"/>
    <property type="project" value="InterPro"/>
</dbReference>
<name>A0A2Z3LHB1_9BACT</name>
<dbReference type="InterPro" id="IPR003837">
    <property type="entry name" value="GatC"/>
</dbReference>
<dbReference type="GO" id="GO:0016874">
    <property type="term" value="F:ligase activity"/>
    <property type="evidence" value="ECO:0007669"/>
    <property type="project" value="UniProtKB-KW"/>
</dbReference>
<dbReference type="Gene3D" id="1.10.20.60">
    <property type="entry name" value="Glu-tRNAGln amidotransferase C subunit, N-terminal domain"/>
    <property type="match status" value="1"/>
</dbReference>
<gene>
    <name evidence="2" type="primary">gatC</name>
    <name evidence="2" type="ORF">DK880_00503</name>
</gene>
<evidence type="ECO:0000313" key="3">
    <source>
        <dbReference type="Proteomes" id="UP000245872"/>
    </source>
</evidence>
<reference evidence="2 3" key="1">
    <citation type="submission" date="2018-05" db="EMBL/GenBank/DDBJ databases">
        <title>Candidatus Cardinium hertigii Genome Assembly.</title>
        <authorList>
            <person name="Showmaker K.C."/>
            <person name="Walden K.O."/>
            <person name="Fields C.J."/>
            <person name="Lambert K.N."/>
            <person name="Hudson M.E."/>
        </authorList>
    </citation>
    <scope>NUCLEOTIDE SEQUENCE [LARGE SCALE GENOMIC DNA]</scope>
    <source>
        <strain evidence="3">cHgTN10</strain>
    </source>
</reference>
<dbReference type="SUPFAM" id="SSF141000">
    <property type="entry name" value="Glu-tRNAGln amidotransferase C subunit"/>
    <property type="match status" value="1"/>
</dbReference>
<dbReference type="Proteomes" id="UP000245872">
    <property type="component" value="Chromosome"/>
</dbReference>
<dbReference type="NCBIfam" id="TIGR00135">
    <property type="entry name" value="gatC"/>
    <property type="match status" value="1"/>
</dbReference>